<dbReference type="InterPro" id="IPR023828">
    <property type="entry name" value="Peptidase_S8_Ser-AS"/>
</dbReference>
<evidence type="ECO:0000256" key="2">
    <source>
        <dbReference type="ARBA" id="ARBA00022670"/>
    </source>
</evidence>
<protein>
    <submittedName>
        <fullName evidence="7">Serine protease</fullName>
    </submittedName>
</protein>
<dbReference type="AlphaFoldDB" id="A0A7C2ZSX6"/>
<keyword evidence="4 5" id="KW-0720">Serine protease</keyword>
<evidence type="ECO:0000256" key="4">
    <source>
        <dbReference type="ARBA" id="ARBA00022825"/>
    </source>
</evidence>
<name>A0A7C2ZSX6_9CREN</name>
<dbReference type="InterPro" id="IPR000209">
    <property type="entry name" value="Peptidase_S8/S53_dom"/>
</dbReference>
<dbReference type="GO" id="GO:0006508">
    <property type="term" value="P:proteolysis"/>
    <property type="evidence" value="ECO:0007669"/>
    <property type="project" value="UniProtKB-KW"/>
</dbReference>
<dbReference type="InterPro" id="IPR015500">
    <property type="entry name" value="Peptidase_S8_subtilisin-rel"/>
</dbReference>
<dbReference type="PROSITE" id="PS00137">
    <property type="entry name" value="SUBTILASE_HIS"/>
    <property type="match status" value="1"/>
</dbReference>
<comment type="caution">
    <text evidence="7">The sequence shown here is derived from an EMBL/GenBank/DDBJ whole genome shotgun (WGS) entry which is preliminary data.</text>
</comment>
<keyword evidence="3 5" id="KW-0378">Hydrolase</keyword>
<dbReference type="EMBL" id="DSFH01000023">
    <property type="protein sequence ID" value="HEW63671.1"/>
    <property type="molecule type" value="Genomic_DNA"/>
</dbReference>
<dbReference type="GO" id="GO:0004252">
    <property type="term" value="F:serine-type endopeptidase activity"/>
    <property type="evidence" value="ECO:0007669"/>
    <property type="project" value="InterPro"/>
</dbReference>
<accession>A0A7C2ZSX6</accession>
<dbReference type="PANTHER" id="PTHR43806">
    <property type="entry name" value="PEPTIDASE S8"/>
    <property type="match status" value="1"/>
</dbReference>
<evidence type="ECO:0000256" key="3">
    <source>
        <dbReference type="ARBA" id="ARBA00022801"/>
    </source>
</evidence>
<evidence type="ECO:0000256" key="1">
    <source>
        <dbReference type="ARBA" id="ARBA00011073"/>
    </source>
</evidence>
<dbReference type="SUPFAM" id="SSF52743">
    <property type="entry name" value="Subtilisin-like"/>
    <property type="match status" value="1"/>
</dbReference>
<dbReference type="Gene3D" id="3.40.50.200">
    <property type="entry name" value="Peptidase S8/S53 domain"/>
    <property type="match status" value="2"/>
</dbReference>
<dbReference type="PROSITE" id="PS00138">
    <property type="entry name" value="SUBTILASE_SER"/>
    <property type="match status" value="1"/>
</dbReference>
<dbReference type="RefSeq" id="WP_272984956.1">
    <property type="nucleotide sequence ID" value="NZ_DSFH01000023.1"/>
</dbReference>
<sequence length="1257" mass="137584">MVNRNVLFKLISIILIVIMSAPINAFAYNNTGTTGSNLSGISKELGSLSQLGNSTVMVSLYLSPQSSQQISKIVSELSRYTFSFHGSQVPIILGNPVKNKDGEYTIRLYGPAKLLYNQIQAVGLTYITNIYASAVPTFEPSTFSPFDNYTQIGVNNSIQPETNDVRNLIGASFVENSYGITGSGVKIAIVDTGVDYAHPDLQSKLIYYVGSYRTVYGTTSNIREPMVLDADESQVILTQSFEANSTGYINISSASFTVLDPFKETVTPSYPYYYVGNISSSDGVYKFGMTLEYTVAGLVSVGVLMSDPDTPGNYTLLVIDANNDGVFGDNGDIVVTYDGNRILYSPEEDLSLGVAGGFFYDVGLWFNSYGAYYPGWDLNGNYISLFYDFEGHGTSCASAAAGNGIVNGIAKDANVIGVKALWYGDVEMGLLWASGFDVNNNGTIYYTGEKRADVISDSWGISNFIYDISGFGYDIESMLINALTTPGFLDPSFPGILVVQAAGNGGPGFGTVTSPGAAVGALTVSASTLWKVYQVGYGYGGYTQDNIIMWSARGPVPMGYLKPDIVDVGAWGITAAPIPIYYNIFGGTSYATPLTAGAVALLIQALEEKVGSSANSVPPSMLKEILMNTADSLGYMPYDQGAGRINITRAVQYVLGKSDELLISSQSEYSLSASKMSSMWYWTFQDYMPGSFLGFYGAYLQVQNPNIPSAFSSQNYYGIYVPDVPLNGMKSFTFTIQNPSTSFATFSIDGVYTMKRILAPVTYQLLFNVSSSTTISNQWIILSPNNISSGTSILLAEVNAPFRLLDNNDDYNPDFDIDVYAYVWINDTNGNGVPDRNELAFINVGYATSNYNSIEISNPRQLLQEFGPNAKLAIRVFIHRDYSSAPLVNFPATLTISQFMLVKDPAVYVPSISMNLLPGKSVTLQGTVFAYSLAPTAYESFMRVRATFSDGSYRVYDVPISYTVYTNMPMSGTLYLNPTTDTSLMLSPSNIRGDNDWDWRYEAGDWRYFYVNVQSPSLSAFEFKATWTYSNTSLITYALGPDGQFAGGFFGESVSYHENLWAGTFLWTATGGIDGKNLSAITFPSTRYRYFEYPTQKSNTGIYTLIVRTALFDGSTNAERFLVSVTPLQISGLPISKLGPQGTVTYTIKLPYAATQYYAVVAPSIYPLFAYSSWNANVTPGSYSGLIPAGSTVTFTVKFNNYIYPYRADIPLIIQFNMPTSSGLPVYYKYMGQYKLYASTYTFEDWITSGSQWLFYS</sequence>
<organism evidence="7">
    <name type="scientific">Fervidicoccus fontis</name>
    <dbReference type="NCBI Taxonomy" id="683846"/>
    <lineage>
        <taxon>Archaea</taxon>
        <taxon>Thermoproteota</taxon>
        <taxon>Thermoprotei</taxon>
        <taxon>Fervidicoccales</taxon>
        <taxon>Fervidicoccaceae</taxon>
        <taxon>Fervidicoccus</taxon>
    </lineage>
</organism>
<dbReference type="PROSITE" id="PS51892">
    <property type="entry name" value="SUBTILASE"/>
    <property type="match status" value="1"/>
</dbReference>
<dbReference type="Proteomes" id="UP000886076">
    <property type="component" value="Unassembled WGS sequence"/>
</dbReference>
<evidence type="ECO:0000256" key="5">
    <source>
        <dbReference type="RuleBase" id="RU003355"/>
    </source>
</evidence>
<comment type="similarity">
    <text evidence="1 5">Belongs to the peptidase S8 family.</text>
</comment>
<proteinExistence type="inferred from homology"/>
<feature type="domain" description="Peptidase S8/S53" evidence="6">
    <location>
        <begin position="182"/>
        <end position="635"/>
    </location>
</feature>
<dbReference type="InterPro" id="IPR036852">
    <property type="entry name" value="Peptidase_S8/S53_dom_sf"/>
</dbReference>
<evidence type="ECO:0000313" key="7">
    <source>
        <dbReference type="EMBL" id="HEW63671.1"/>
    </source>
</evidence>
<reference evidence="7" key="1">
    <citation type="journal article" date="2020" name="mSystems">
        <title>Genome- and Community-Level Interaction Insights into Carbon Utilization and Element Cycling Functions of Hydrothermarchaeota in Hydrothermal Sediment.</title>
        <authorList>
            <person name="Zhou Z."/>
            <person name="Liu Y."/>
            <person name="Xu W."/>
            <person name="Pan J."/>
            <person name="Luo Z.H."/>
            <person name="Li M."/>
        </authorList>
    </citation>
    <scope>NUCLEOTIDE SEQUENCE [LARGE SCALE GENOMIC DNA]</scope>
    <source>
        <strain evidence="7">SpSt-1261</strain>
    </source>
</reference>
<dbReference type="InterPro" id="IPR022398">
    <property type="entry name" value="Peptidase_S8_His-AS"/>
</dbReference>
<dbReference type="Pfam" id="PF00082">
    <property type="entry name" value="Peptidase_S8"/>
    <property type="match status" value="1"/>
</dbReference>
<gene>
    <name evidence="7" type="ORF">ENO39_01235</name>
</gene>
<evidence type="ECO:0000259" key="6">
    <source>
        <dbReference type="Pfam" id="PF00082"/>
    </source>
</evidence>
<dbReference type="InterPro" id="IPR023827">
    <property type="entry name" value="Peptidase_S8_Asp-AS"/>
</dbReference>
<dbReference type="PRINTS" id="PR00723">
    <property type="entry name" value="SUBTILISIN"/>
</dbReference>
<dbReference type="InterPro" id="IPR050131">
    <property type="entry name" value="Peptidase_S8_subtilisin-like"/>
</dbReference>
<dbReference type="PANTHER" id="PTHR43806:SF11">
    <property type="entry name" value="CEREVISIN-RELATED"/>
    <property type="match status" value="1"/>
</dbReference>
<dbReference type="PROSITE" id="PS00136">
    <property type="entry name" value="SUBTILASE_ASP"/>
    <property type="match status" value="1"/>
</dbReference>
<keyword evidence="2 5" id="KW-0645">Protease</keyword>